<sequence>MGSPRYEMRDVELVEPDDRDAAPSPGRSTAPDATGPGRSATTGTGAADDAVEPDGRRWRRGRSSAPSRPARRAWAAALAAALAVAAGAATLVGDHREQEWLAALADVPGVLAPLEGPVSEAWRTDMPLWIELHDVAGMLVGVTDTRDGTRDVDVVAVDADTGETVWTVPAVRSRLAPLRGVRCVVPDAAEGAEDGERVVACLVVDELGPSPQDLSRYEPTASRLLVLAVATGEVLSETSVDATTSLAAIGTDLVVMQRGTDGGVQVVRTDPLRTREAWRFEGPPREGLEEYTSVRVDDGLVVVPGQSGWVLDGQGDVVTSWSRERPASSSWAEVVGGRTLVRPLRDAVGATSVTDLGSGDSFTVDGYPLTRATDDGTAADVVLVQSSAGEGLEAYERSGDRRWRAEGPDAGGLVILEGRVIRVESERMEAVDVATGETAWETAVPSASQYGLLTDGRLVLRAERDGGDVVVTARGVEDGRTRWQADVPDDVQHLFVVSGRMYGYTSEGLVALREGDA</sequence>
<dbReference type="EMBL" id="BJYY01000010">
    <property type="protein sequence ID" value="GEO33568.1"/>
    <property type="molecule type" value="Genomic_DNA"/>
</dbReference>
<evidence type="ECO:0000256" key="1">
    <source>
        <dbReference type="SAM" id="MobiDB-lite"/>
    </source>
</evidence>
<dbReference type="Gene3D" id="2.130.10.10">
    <property type="entry name" value="YVTN repeat-like/Quinoprotein amine dehydrogenase"/>
    <property type="match status" value="2"/>
</dbReference>
<dbReference type="Proteomes" id="UP000321181">
    <property type="component" value="Unassembled WGS sequence"/>
</dbReference>
<accession>A0A512DAS7</accession>
<dbReference type="AlphaFoldDB" id="A0A512DAS7"/>
<protein>
    <submittedName>
        <fullName evidence="2">Uncharacterized protein</fullName>
    </submittedName>
</protein>
<organism evidence="2 3">
    <name type="scientific">Cellulomonas aerilata</name>
    <dbReference type="NCBI Taxonomy" id="515326"/>
    <lineage>
        <taxon>Bacteria</taxon>
        <taxon>Bacillati</taxon>
        <taxon>Actinomycetota</taxon>
        <taxon>Actinomycetes</taxon>
        <taxon>Micrococcales</taxon>
        <taxon>Cellulomonadaceae</taxon>
        <taxon>Cellulomonas</taxon>
    </lineage>
</organism>
<dbReference type="SUPFAM" id="SSF50998">
    <property type="entry name" value="Quinoprotein alcohol dehydrogenase-like"/>
    <property type="match status" value="1"/>
</dbReference>
<name>A0A512DAS7_9CELL</name>
<dbReference type="OrthoDB" id="5149466at2"/>
<dbReference type="RefSeq" id="WP_146901704.1">
    <property type="nucleotide sequence ID" value="NZ_BAAARM010000002.1"/>
</dbReference>
<gene>
    <name evidence="2" type="ORF">CAE01nite_12930</name>
</gene>
<dbReference type="InterPro" id="IPR015943">
    <property type="entry name" value="WD40/YVTN_repeat-like_dom_sf"/>
</dbReference>
<comment type="caution">
    <text evidence="2">The sequence shown here is derived from an EMBL/GenBank/DDBJ whole genome shotgun (WGS) entry which is preliminary data.</text>
</comment>
<evidence type="ECO:0000313" key="2">
    <source>
        <dbReference type="EMBL" id="GEO33568.1"/>
    </source>
</evidence>
<feature type="compositionally biased region" description="Basic and acidic residues" evidence="1">
    <location>
        <begin position="1"/>
        <end position="12"/>
    </location>
</feature>
<evidence type="ECO:0000313" key="3">
    <source>
        <dbReference type="Proteomes" id="UP000321181"/>
    </source>
</evidence>
<proteinExistence type="predicted"/>
<keyword evidence="3" id="KW-1185">Reference proteome</keyword>
<dbReference type="InterPro" id="IPR011047">
    <property type="entry name" value="Quinoprotein_ADH-like_sf"/>
</dbReference>
<reference evidence="2 3" key="1">
    <citation type="submission" date="2019-07" db="EMBL/GenBank/DDBJ databases">
        <title>Whole genome shotgun sequence of Cellulomonas aerilata NBRC 106308.</title>
        <authorList>
            <person name="Hosoyama A."/>
            <person name="Uohara A."/>
            <person name="Ohji S."/>
            <person name="Ichikawa N."/>
        </authorList>
    </citation>
    <scope>NUCLEOTIDE SEQUENCE [LARGE SCALE GENOMIC DNA]</scope>
    <source>
        <strain evidence="2 3">NBRC 106308</strain>
    </source>
</reference>
<feature type="compositionally biased region" description="Low complexity" evidence="1">
    <location>
        <begin position="33"/>
        <end position="47"/>
    </location>
</feature>
<feature type="region of interest" description="Disordered" evidence="1">
    <location>
        <begin position="1"/>
        <end position="70"/>
    </location>
</feature>